<evidence type="ECO:0000256" key="3">
    <source>
        <dbReference type="ARBA" id="ARBA00012438"/>
    </source>
</evidence>
<keyword evidence="4" id="KW-1003">Cell membrane</keyword>
<dbReference type="EMBL" id="UHEQ01000004">
    <property type="protein sequence ID" value="SUN15028.1"/>
    <property type="molecule type" value="Genomic_DNA"/>
</dbReference>
<dbReference type="InterPro" id="IPR029016">
    <property type="entry name" value="GAF-like_dom_sf"/>
</dbReference>
<keyword evidence="8" id="KW-0547">Nucleotide-binding</keyword>
<dbReference type="SUPFAM" id="SSF55781">
    <property type="entry name" value="GAF domain-like"/>
    <property type="match status" value="1"/>
</dbReference>
<dbReference type="Proteomes" id="UP000035346">
    <property type="component" value="Unassembled WGS sequence"/>
</dbReference>
<evidence type="ECO:0000259" key="15">
    <source>
        <dbReference type="SMART" id="SM00065"/>
    </source>
</evidence>
<dbReference type="SUPFAM" id="SSF55874">
    <property type="entry name" value="ATPase domain of HSP90 chaperone/DNA topoisomerase II/histidine kinase"/>
    <property type="match status" value="1"/>
</dbReference>
<evidence type="ECO:0000256" key="10">
    <source>
        <dbReference type="ARBA" id="ARBA00022840"/>
    </source>
</evidence>
<reference evidence="20 21" key="1">
    <citation type="journal article" date="2015" name="PLoS ONE">
        <title>Genomic analysis reveals the molecular basis for capsule loss in the group B streptococcus population.</title>
        <authorList>
            <consortium name="DEVANI Consortium"/>
            <person name="Rosini R."/>
            <person name="Campisi E."/>
            <person name="De Chiara M."/>
            <person name="Tettelin H."/>
            <person name="Rinaudo D."/>
            <person name="Toniolo C."/>
            <person name="Metruccio M."/>
            <person name="Guidotti S."/>
            <person name="Sorensen U.B."/>
            <person name="Kilian M."/>
            <person name="Ramirez M."/>
            <person name="Janulczyk R."/>
            <person name="Donati C."/>
            <person name="Grandi G."/>
            <person name="Margarit I."/>
        </authorList>
    </citation>
    <scope>NUCLEOTIDE SEQUENCE [LARGE SCALE GENOMIC DNA]</scope>
    <source>
        <strain evidence="17 21">DK-B-USS-215</strain>
        <strain evidence="16 20">ES-PW-063</strain>
    </source>
</reference>
<dbReference type="PANTHER" id="PTHR34220:SF7">
    <property type="entry name" value="SENSOR HISTIDINE KINASE YPDA"/>
    <property type="match status" value="1"/>
</dbReference>
<proteinExistence type="predicted"/>
<comment type="subcellular location">
    <subcellularLocation>
        <location evidence="2">Cell membrane</location>
        <topology evidence="2">Multi-pass membrane protein</topology>
    </subcellularLocation>
</comment>
<evidence type="ECO:0000256" key="13">
    <source>
        <dbReference type="ARBA" id="ARBA00023136"/>
    </source>
</evidence>
<evidence type="ECO:0000313" key="19">
    <source>
        <dbReference type="EMBL" id="VED65612.1"/>
    </source>
</evidence>
<dbReference type="Proteomes" id="UP000268870">
    <property type="component" value="Chromosome"/>
</dbReference>
<dbReference type="InterPro" id="IPR010559">
    <property type="entry name" value="Sig_transdc_His_kin_internal"/>
</dbReference>
<dbReference type="Proteomes" id="UP000035174">
    <property type="component" value="Unassembled WGS sequence"/>
</dbReference>
<gene>
    <name evidence="18" type="primary">yehU_2</name>
    <name evidence="19" type="ORF">NCTC8184_01668</name>
    <name evidence="18" type="ORF">NCTC8185_02351</name>
    <name evidence="17" type="ORF">WA04_02505</name>
    <name evidence="16" type="ORF">WA45_01755</name>
</gene>
<evidence type="ECO:0000256" key="14">
    <source>
        <dbReference type="SAM" id="Phobius"/>
    </source>
</evidence>
<dbReference type="GO" id="GO:0000155">
    <property type="term" value="F:phosphorelay sensor kinase activity"/>
    <property type="evidence" value="ECO:0007669"/>
    <property type="project" value="InterPro"/>
</dbReference>
<dbReference type="Gene3D" id="3.30.450.40">
    <property type="match status" value="1"/>
</dbReference>
<evidence type="ECO:0000313" key="16">
    <source>
        <dbReference type="EMBL" id="KLJ30584.1"/>
    </source>
</evidence>
<dbReference type="EMBL" id="LR134265">
    <property type="protein sequence ID" value="VED65612.1"/>
    <property type="molecule type" value="Genomic_DNA"/>
</dbReference>
<dbReference type="AlphaFoldDB" id="A0A076Z6S4"/>
<dbReference type="GO" id="GO:0005886">
    <property type="term" value="C:plasma membrane"/>
    <property type="evidence" value="ECO:0007669"/>
    <property type="project" value="UniProtKB-SubCell"/>
</dbReference>
<dbReference type="InterPro" id="IPR011620">
    <property type="entry name" value="Sig_transdc_His_kinase_LytS_TM"/>
</dbReference>
<keyword evidence="10" id="KW-0067">ATP-binding</keyword>
<evidence type="ECO:0000256" key="7">
    <source>
        <dbReference type="ARBA" id="ARBA00022692"/>
    </source>
</evidence>
<dbReference type="InterPro" id="IPR003018">
    <property type="entry name" value="GAF"/>
</dbReference>
<keyword evidence="5" id="KW-0597">Phosphoprotein</keyword>
<feature type="domain" description="GAF" evidence="15">
    <location>
        <begin position="237"/>
        <end position="372"/>
    </location>
</feature>
<dbReference type="Pfam" id="PF06580">
    <property type="entry name" value="His_kinase"/>
    <property type="match status" value="1"/>
</dbReference>
<dbReference type="Gene3D" id="1.10.1760.20">
    <property type="match status" value="1"/>
</dbReference>
<dbReference type="Gene3D" id="3.30.565.10">
    <property type="entry name" value="Histidine kinase-like ATPase, C-terminal domain"/>
    <property type="match status" value="1"/>
</dbReference>
<dbReference type="RefSeq" id="WP_000171904.1">
    <property type="nucleotide sequence ID" value="NZ_AP018935.1"/>
</dbReference>
<reference evidence="19 23" key="3">
    <citation type="submission" date="2018-12" db="EMBL/GenBank/DDBJ databases">
        <authorList>
            <consortium name="Pathogen Informatics"/>
        </authorList>
    </citation>
    <scope>NUCLEOTIDE SEQUENCE [LARGE SCALE GENOMIC DNA]</scope>
    <source>
        <strain evidence="19 23">NCTC8184</strain>
    </source>
</reference>
<keyword evidence="13 14" id="KW-0472">Membrane</keyword>
<evidence type="ECO:0000256" key="12">
    <source>
        <dbReference type="ARBA" id="ARBA00023012"/>
    </source>
</evidence>
<evidence type="ECO:0000313" key="21">
    <source>
        <dbReference type="Proteomes" id="UP000035346"/>
    </source>
</evidence>
<protein>
    <recommendedName>
        <fullName evidence="3">histidine kinase</fullName>
        <ecNumber evidence="3">2.7.13.3</ecNumber>
    </recommendedName>
</protein>
<dbReference type="Pfam" id="PF01590">
    <property type="entry name" value="GAF"/>
    <property type="match status" value="1"/>
</dbReference>
<dbReference type="InterPro" id="IPR003594">
    <property type="entry name" value="HATPase_dom"/>
</dbReference>
<evidence type="ECO:0000256" key="4">
    <source>
        <dbReference type="ARBA" id="ARBA00022475"/>
    </source>
</evidence>
<evidence type="ECO:0000256" key="8">
    <source>
        <dbReference type="ARBA" id="ARBA00022741"/>
    </source>
</evidence>
<evidence type="ECO:0000313" key="20">
    <source>
        <dbReference type="Proteomes" id="UP000035174"/>
    </source>
</evidence>
<keyword evidence="9 18" id="KW-0418">Kinase</keyword>
<keyword evidence="11 14" id="KW-1133">Transmembrane helix</keyword>
<sequence>MTLFLIMMERAGLIILLAYAFVHIPFIKQTLKQPELKKHQYILLILFSLFAIISNFTGVEIQSDLSIIPQTLNHIADQSSVANTRVLTIGVSGLIGGPIVGIIVGLLSVFVRYLQGGLAPHIYVISSLLIGLCSGLSGNYLRKNYNKIRVLDAMVVGFGMEILQMICILIFSVDFNQALRLVSFISMPMILSNTLGLGIFISIISSTQKLEEHAKAFQTHQVLELANLTLPYLRKGLTTESCQPVAEIIHKHMDVSAVSLTSQSAILAYVGDGADHHLPNTQILTKLAKRAIDTGKVSVATDKSEIECDHKNCPLSSAIVIPLHIHDVIVGTLKLYFSDAQHMTYVDRQLAEGLGNIFSTQLALGQAEEATRLLQDAEMKSLQAQVNPHFLFNALNTIYGLIRMDSEKARKLVQDFSKVIRANLQRAKQNLIPLHDELEQVNAYLALEEARFPNMVAFNLDNQTNSDDNLMIPPFTLQVLIENSYKHAFKHVNKNNQLKVTIARNNDRLHIIVQDNGIGIPKEKLITLGKKTQISKQGSGTAIENLVRRLNIIYDGQASLKFESNDSGTCAIVNIPIKN</sequence>
<feature type="transmembrane region" description="Helical" evidence="14">
    <location>
        <begin position="86"/>
        <end position="110"/>
    </location>
</feature>
<dbReference type="OMA" id="SHFFRSN"/>
<comment type="catalytic activity">
    <reaction evidence="1">
        <text>ATP + protein L-histidine = ADP + protein N-phospho-L-histidine.</text>
        <dbReference type="EC" id="2.7.13.3"/>
    </reaction>
</comment>
<dbReference type="InterPro" id="IPR050640">
    <property type="entry name" value="Bact_2-comp_sensor_kinase"/>
</dbReference>
<organism evidence="18 22">
    <name type="scientific">Streptococcus agalactiae</name>
    <dbReference type="NCBI Taxonomy" id="1311"/>
    <lineage>
        <taxon>Bacteria</taxon>
        <taxon>Bacillati</taxon>
        <taxon>Bacillota</taxon>
        <taxon>Bacilli</taxon>
        <taxon>Lactobacillales</taxon>
        <taxon>Streptococcaceae</taxon>
        <taxon>Streptococcus</taxon>
    </lineage>
</organism>
<evidence type="ECO:0000256" key="2">
    <source>
        <dbReference type="ARBA" id="ARBA00004651"/>
    </source>
</evidence>
<keyword evidence="12" id="KW-0902">Two-component regulatory system</keyword>
<evidence type="ECO:0000313" key="22">
    <source>
        <dbReference type="Proteomes" id="UP000254076"/>
    </source>
</evidence>
<dbReference type="EC" id="2.7.13.3" evidence="3"/>
<evidence type="ECO:0000256" key="1">
    <source>
        <dbReference type="ARBA" id="ARBA00000085"/>
    </source>
</evidence>
<dbReference type="PANTHER" id="PTHR34220">
    <property type="entry name" value="SENSOR HISTIDINE KINASE YPDA"/>
    <property type="match status" value="1"/>
</dbReference>
<dbReference type="InterPro" id="IPR036890">
    <property type="entry name" value="HATPase_C_sf"/>
</dbReference>
<feature type="transmembrane region" description="Helical" evidence="14">
    <location>
        <begin position="185"/>
        <end position="205"/>
    </location>
</feature>
<evidence type="ECO:0000313" key="23">
    <source>
        <dbReference type="Proteomes" id="UP000268870"/>
    </source>
</evidence>
<dbReference type="GO" id="GO:0005524">
    <property type="term" value="F:ATP binding"/>
    <property type="evidence" value="ECO:0007669"/>
    <property type="project" value="UniProtKB-KW"/>
</dbReference>
<feature type="transmembrane region" description="Helical" evidence="14">
    <location>
        <begin position="40"/>
        <end position="59"/>
    </location>
</feature>
<dbReference type="GO" id="GO:0071555">
    <property type="term" value="P:cell wall organization"/>
    <property type="evidence" value="ECO:0007669"/>
    <property type="project" value="InterPro"/>
</dbReference>
<feature type="transmembrane region" description="Helical" evidence="14">
    <location>
        <begin position="122"/>
        <end position="141"/>
    </location>
</feature>
<evidence type="ECO:0000256" key="11">
    <source>
        <dbReference type="ARBA" id="ARBA00022989"/>
    </source>
</evidence>
<keyword evidence="6 18" id="KW-0808">Transferase</keyword>
<dbReference type="Pfam" id="PF07694">
    <property type="entry name" value="5TM-5TMR_LYT"/>
    <property type="match status" value="1"/>
</dbReference>
<keyword evidence="7 14" id="KW-0812">Transmembrane</keyword>
<dbReference type="SMART" id="SM00065">
    <property type="entry name" value="GAF"/>
    <property type="match status" value="1"/>
</dbReference>
<evidence type="ECO:0000256" key="5">
    <source>
        <dbReference type="ARBA" id="ARBA00022553"/>
    </source>
</evidence>
<evidence type="ECO:0000313" key="17">
    <source>
        <dbReference type="EMBL" id="KLL42633.1"/>
    </source>
</evidence>
<dbReference type="Pfam" id="PF02518">
    <property type="entry name" value="HATPase_c"/>
    <property type="match status" value="1"/>
</dbReference>
<dbReference type="Proteomes" id="UP000254076">
    <property type="component" value="Unassembled WGS sequence"/>
</dbReference>
<dbReference type="EMBL" id="LCVB01000013">
    <property type="protein sequence ID" value="KLJ30584.1"/>
    <property type="molecule type" value="Genomic_DNA"/>
</dbReference>
<reference evidence="18 22" key="2">
    <citation type="submission" date="2018-06" db="EMBL/GenBank/DDBJ databases">
        <authorList>
            <consortium name="Pathogen Informatics"/>
            <person name="Doyle S."/>
        </authorList>
    </citation>
    <scope>NUCLEOTIDE SEQUENCE [LARGE SCALE GENOMIC DNA]</scope>
    <source>
        <strain evidence="18 22">NCTC8185</strain>
    </source>
</reference>
<accession>A0A076Z6S4</accession>
<evidence type="ECO:0000313" key="18">
    <source>
        <dbReference type="EMBL" id="SUN15028.1"/>
    </source>
</evidence>
<feature type="transmembrane region" description="Helical" evidence="14">
    <location>
        <begin position="153"/>
        <end position="173"/>
    </location>
</feature>
<evidence type="ECO:0000256" key="6">
    <source>
        <dbReference type="ARBA" id="ARBA00022679"/>
    </source>
</evidence>
<evidence type="ECO:0000256" key="9">
    <source>
        <dbReference type="ARBA" id="ARBA00022777"/>
    </source>
</evidence>
<dbReference type="EMBL" id="LBKL01000032">
    <property type="protein sequence ID" value="KLL42633.1"/>
    <property type="molecule type" value="Genomic_DNA"/>
</dbReference>
<name>A0A076Z6S4_STRAG</name>